<evidence type="ECO:0000259" key="3">
    <source>
        <dbReference type="PROSITE" id="PS51208"/>
    </source>
</evidence>
<name>A0ABV8NTG6_9BURK</name>
<keyword evidence="1" id="KW-0732">Signal</keyword>
<sequence length="1031" mass="100083">MLSNAGTITGGAGGLGGSITSGGSGSGGAGGAGGAGLIGSDLTIINIGGTITGGAGGNGGTGEDIATSGANGAGGVGIIGSNLYIVNGAVAGVANGTITGGASGGGGQADAIQFTGGDNTLELRAGGYINGVVDARGGDHNTLILSGDYNSTFNASSIGEDGQYWGFDSFEKTGTSDWTLLGSTSAVTPWVVSGGSLYIGEDGSLGATSGGLTLNGGMLATTAGFATSRAITLDGVGGTIQAGIDSSPLELNGLIQGPGSLTLTGNGLVEINHANTYSGGTNVYADVDVRTTGALGTGPVAVVGGMDSGSEDPILTFENGASAGSLSITNSVSAVTGFADTATAGNAAIINTQGGVTAFYDTASGGSASIINQNIGATAFAENASAGSATITNQDHGALLILDRATAAGAKVINQAGGVVDISYTDTGTSIGSLSGAGDVYLGGKQLSLGALGGNDTISGVISDGSLLANTDATLGDVANATGITHAGTQADMGGSLVKVGTGTLILNGANTYTGGTTVDAGTLAVGDADHASASILGDVQVNAAGTLRGHGSIAGNVNSIGTVWPGGSIGTLTIGGNYTQSPSGTLQVEVSPTAASQLKVGGTATLAGTLSLLYAPGTYTTKTYTLVSAGSVNGAFSTVTGNAPTGVTQGITYASNAVGLSLTGSGSVQPVVVAPTQATIFGAVGSSALRAGQGANEVLLDRLAGPCGVAASSAASRGAAGGSSAGTSSMASGQAAGASGASGASGSAAQSLSCPRQGNGLWIQAQGTDTRIDGNHGAPDSRDRRYGFLTGVDHQWKGWTVGVAGGYSHADVTESGNGSKGTLDTLRIAGYGAKNLGAYTLAGTLGYAYDFSSTTRSFGALGSAKGDGHGQEFTAGLQASRPWSLGPVVLTPRVGVRYAYLDGLGTDETGPTAQNLGVANQHLQSLQPYVGVTLDYPFTLRNSDRPASVQLRAGYAYETQSAGRNVSVTAADGTGFVIAGTRDTRGLVTAGLGATLPVGKSTSAYVRYDSVLHMGNVNAQSLQAGVDYRF</sequence>
<dbReference type="InterPro" id="IPR005546">
    <property type="entry name" value="Autotransporte_beta"/>
</dbReference>
<evidence type="ECO:0000313" key="4">
    <source>
        <dbReference type="EMBL" id="MFC4199724.1"/>
    </source>
</evidence>
<dbReference type="EMBL" id="JBHSBV010000001">
    <property type="protein sequence ID" value="MFC4199724.1"/>
    <property type="molecule type" value="Genomic_DNA"/>
</dbReference>
<protein>
    <submittedName>
        <fullName evidence="4">Autotransporter domain-containing protein</fullName>
    </submittedName>
</protein>
<dbReference type="SMART" id="SM00869">
    <property type="entry name" value="Autotransporter"/>
    <property type="match status" value="1"/>
</dbReference>
<dbReference type="Proteomes" id="UP001595848">
    <property type="component" value="Unassembled WGS sequence"/>
</dbReference>
<proteinExistence type="predicted"/>
<dbReference type="Pfam" id="PF12951">
    <property type="entry name" value="PATR"/>
    <property type="match status" value="2"/>
</dbReference>
<feature type="region of interest" description="Disordered" evidence="2">
    <location>
        <begin position="719"/>
        <end position="753"/>
    </location>
</feature>
<gene>
    <name evidence="4" type="ORF">ACFOY1_02050</name>
</gene>
<comment type="caution">
    <text evidence="4">The sequence shown here is derived from an EMBL/GenBank/DDBJ whole genome shotgun (WGS) entry which is preliminary data.</text>
</comment>
<accession>A0ABV8NTG6</accession>
<dbReference type="NCBIfam" id="TIGR02601">
    <property type="entry name" value="autotrns_rpt"/>
    <property type="match status" value="1"/>
</dbReference>
<dbReference type="RefSeq" id="WP_217962599.1">
    <property type="nucleotide sequence ID" value="NZ_JAHTBN010000001.1"/>
</dbReference>
<keyword evidence="5" id="KW-1185">Reference proteome</keyword>
<evidence type="ECO:0000313" key="5">
    <source>
        <dbReference type="Proteomes" id="UP001595848"/>
    </source>
</evidence>
<dbReference type="Pfam" id="PF03797">
    <property type="entry name" value="Autotransporter"/>
    <property type="match status" value="1"/>
</dbReference>
<reference evidence="5" key="1">
    <citation type="journal article" date="2019" name="Int. J. Syst. Evol. Microbiol.">
        <title>The Global Catalogue of Microorganisms (GCM) 10K type strain sequencing project: providing services to taxonomists for standard genome sequencing and annotation.</title>
        <authorList>
            <consortium name="The Broad Institute Genomics Platform"/>
            <consortium name="The Broad Institute Genome Sequencing Center for Infectious Disease"/>
            <person name="Wu L."/>
            <person name="Ma J."/>
        </authorList>
    </citation>
    <scope>NUCLEOTIDE SEQUENCE [LARGE SCALE GENOMIC DNA]</scope>
    <source>
        <strain evidence="5">LMG 24813</strain>
    </source>
</reference>
<dbReference type="PROSITE" id="PS51208">
    <property type="entry name" value="AUTOTRANSPORTER"/>
    <property type="match status" value="1"/>
</dbReference>
<dbReference type="InterPro" id="IPR013425">
    <property type="entry name" value="Autotrns_rpt"/>
</dbReference>
<evidence type="ECO:0000256" key="1">
    <source>
        <dbReference type="ARBA" id="ARBA00022729"/>
    </source>
</evidence>
<feature type="compositionally biased region" description="Low complexity" evidence="2">
    <location>
        <begin position="726"/>
        <end position="752"/>
    </location>
</feature>
<evidence type="ECO:0000256" key="2">
    <source>
        <dbReference type="SAM" id="MobiDB-lite"/>
    </source>
</evidence>
<organism evidence="4 5">
    <name type="scientific">Candidimonas humi</name>
    <dbReference type="NCBI Taxonomy" id="683355"/>
    <lineage>
        <taxon>Bacteria</taxon>
        <taxon>Pseudomonadati</taxon>
        <taxon>Pseudomonadota</taxon>
        <taxon>Betaproteobacteria</taxon>
        <taxon>Burkholderiales</taxon>
        <taxon>Alcaligenaceae</taxon>
        <taxon>Candidimonas</taxon>
    </lineage>
</organism>
<feature type="domain" description="Autotransporter" evidence="3">
    <location>
        <begin position="755"/>
        <end position="1031"/>
    </location>
</feature>